<dbReference type="FunFam" id="1.20.1260.100:FF:000001">
    <property type="entry name" value="translocator protein 2"/>
    <property type="match status" value="1"/>
</dbReference>
<evidence type="ECO:0000313" key="8">
    <source>
        <dbReference type="Proteomes" id="UP000501891"/>
    </source>
</evidence>
<gene>
    <name evidence="7" type="ORF">HHL28_14955</name>
</gene>
<dbReference type="EMBL" id="CP051775">
    <property type="protein sequence ID" value="QJE74206.1"/>
    <property type="molecule type" value="Genomic_DNA"/>
</dbReference>
<name>A0A858RB53_9PROT</name>
<keyword evidence="5 6" id="KW-0472">Membrane</keyword>
<keyword evidence="8" id="KW-1185">Reference proteome</keyword>
<evidence type="ECO:0000256" key="2">
    <source>
        <dbReference type="ARBA" id="ARBA00007524"/>
    </source>
</evidence>
<dbReference type="InterPro" id="IPR004307">
    <property type="entry name" value="TspO_MBR"/>
</dbReference>
<dbReference type="PANTHER" id="PTHR10057">
    <property type="entry name" value="PERIPHERAL-TYPE BENZODIAZEPINE RECEPTOR"/>
    <property type="match status" value="1"/>
</dbReference>
<evidence type="ECO:0000256" key="3">
    <source>
        <dbReference type="ARBA" id="ARBA00022692"/>
    </source>
</evidence>
<evidence type="ECO:0000256" key="5">
    <source>
        <dbReference type="ARBA" id="ARBA00023136"/>
    </source>
</evidence>
<sequence>MSTTTADNTRPALSSFLGLVFWLGLCFLAAGLGGMATGPEIQGWYATLEKPPINPPNWVFGPVWTTLFIMMGVAAWRVWRIAGFGGARLALGLFLAQLVLNVLWSVLFFALHSPGAAFVEVFGFWATMLAATLAFARHDRLAAWLMVPTLAWVAFAAVLNGWIWWIN</sequence>
<comment type="subcellular location">
    <subcellularLocation>
        <location evidence="1">Membrane</location>
        <topology evidence="1">Multi-pass membrane protein</topology>
    </subcellularLocation>
</comment>
<dbReference type="InterPro" id="IPR038330">
    <property type="entry name" value="TspO/MBR-related_sf"/>
</dbReference>
<comment type="similarity">
    <text evidence="2">Belongs to the TspO/BZRP family.</text>
</comment>
<dbReference type="PIRSF" id="PIRSF005859">
    <property type="entry name" value="PBR"/>
    <property type="match status" value="1"/>
</dbReference>
<evidence type="ECO:0000256" key="4">
    <source>
        <dbReference type="ARBA" id="ARBA00022989"/>
    </source>
</evidence>
<dbReference type="PANTHER" id="PTHR10057:SF0">
    <property type="entry name" value="TRANSLOCATOR PROTEIN"/>
    <property type="match status" value="1"/>
</dbReference>
<proteinExistence type="inferred from homology"/>
<organism evidence="7 8">
    <name type="scientific">Aerophototrophica crusticola</name>
    <dbReference type="NCBI Taxonomy" id="1709002"/>
    <lineage>
        <taxon>Bacteria</taxon>
        <taxon>Pseudomonadati</taxon>
        <taxon>Pseudomonadota</taxon>
        <taxon>Alphaproteobacteria</taxon>
        <taxon>Rhodospirillales</taxon>
        <taxon>Rhodospirillaceae</taxon>
        <taxon>Aerophototrophica</taxon>
    </lineage>
</organism>
<dbReference type="GO" id="GO:0033013">
    <property type="term" value="P:tetrapyrrole metabolic process"/>
    <property type="evidence" value="ECO:0007669"/>
    <property type="project" value="UniProtKB-ARBA"/>
</dbReference>
<feature type="transmembrane region" description="Helical" evidence="6">
    <location>
        <begin position="117"/>
        <end position="136"/>
    </location>
</feature>
<reference evidence="7" key="1">
    <citation type="submission" date="2020-04" db="EMBL/GenBank/DDBJ databases">
        <title>A desert anoxygenic phototrophic bacterium fixes CO2 using RubisCO under aerobic conditions.</title>
        <authorList>
            <person name="Tang K."/>
        </authorList>
    </citation>
    <scope>NUCLEOTIDE SEQUENCE [LARGE SCALE GENOMIC DNA]</scope>
    <source>
        <strain evidence="7">MIMtkB3</strain>
    </source>
</reference>
<keyword evidence="3 6" id="KW-0812">Transmembrane</keyword>
<dbReference type="KEGG" id="acru:HHL28_14955"/>
<evidence type="ECO:0000313" key="7">
    <source>
        <dbReference type="EMBL" id="QJE74206.1"/>
    </source>
</evidence>
<keyword evidence="4 6" id="KW-1133">Transmembrane helix</keyword>
<evidence type="ECO:0000256" key="1">
    <source>
        <dbReference type="ARBA" id="ARBA00004141"/>
    </source>
</evidence>
<dbReference type="GO" id="GO:0016020">
    <property type="term" value="C:membrane"/>
    <property type="evidence" value="ECO:0007669"/>
    <property type="project" value="UniProtKB-SubCell"/>
</dbReference>
<feature type="transmembrane region" description="Helical" evidence="6">
    <location>
        <begin position="12"/>
        <end position="38"/>
    </location>
</feature>
<dbReference type="Pfam" id="PF03073">
    <property type="entry name" value="TspO_MBR"/>
    <property type="match status" value="1"/>
</dbReference>
<dbReference type="Gene3D" id="1.20.1260.100">
    <property type="entry name" value="TspO/MBR protein"/>
    <property type="match status" value="1"/>
</dbReference>
<feature type="transmembrane region" description="Helical" evidence="6">
    <location>
        <begin position="91"/>
        <end position="111"/>
    </location>
</feature>
<feature type="transmembrane region" description="Helical" evidence="6">
    <location>
        <begin position="58"/>
        <end position="79"/>
    </location>
</feature>
<protein>
    <submittedName>
        <fullName evidence="7">Tryptophan-rich sensory protein</fullName>
    </submittedName>
</protein>
<evidence type="ECO:0000256" key="6">
    <source>
        <dbReference type="SAM" id="Phobius"/>
    </source>
</evidence>
<accession>A0A858RB53</accession>
<dbReference type="CDD" id="cd15904">
    <property type="entry name" value="TSPO_MBR"/>
    <property type="match status" value="1"/>
</dbReference>
<dbReference type="AlphaFoldDB" id="A0A858RB53"/>
<dbReference type="Proteomes" id="UP000501891">
    <property type="component" value="Chromosome"/>
</dbReference>
<feature type="transmembrane region" description="Helical" evidence="6">
    <location>
        <begin position="143"/>
        <end position="165"/>
    </location>
</feature>